<feature type="signal peptide" evidence="2">
    <location>
        <begin position="1"/>
        <end position="20"/>
    </location>
</feature>
<dbReference type="Proteomes" id="UP000238949">
    <property type="component" value="Unassembled WGS sequence"/>
</dbReference>
<evidence type="ECO:0000256" key="2">
    <source>
        <dbReference type="SAM" id="SignalP"/>
    </source>
</evidence>
<dbReference type="SUPFAM" id="SSF48452">
    <property type="entry name" value="TPR-like"/>
    <property type="match status" value="1"/>
</dbReference>
<proteinExistence type="predicted"/>
<gene>
    <name evidence="3" type="ORF">C6Y40_13445</name>
</gene>
<evidence type="ECO:0000313" key="4">
    <source>
        <dbReference type="Proteomes" id="UP000238949"/>
    </source>
</evidence>
<organism evidence="3 4">
    <name type="scientific">Alteromonas alba</name>
    <dbReference type="NCBI Taxonomy" id="2079529"/>
    <lineage>
        <taxon>Bacteria</taxon>
        <taxon>Pseudomonadati</taxon>
        <taxon>Pseudomonadota</taxon>
        <taxon>Gammaproteobacteria</taxon>
        <taxon>Alteromonadales</taxon>
        <taxon>Alteromonadaceae</taxon>
        <taxon>Alteromonas/Salinimonas group</taxon>
        <taxon>Alteromonas</taxon>
    </lineage>
</organism>
<sequence length="214" mass="23240">MKTVRYLLTLLAAVCLPLTAAESTPGLADIQSAWAKINYADIDSDKKADEFKSLIKQAEALVEAQPKQPEYLIWLGIVQSSTAGAQGGIGALKYAKSAKKSFEDALSIDSHALQGSAMTSLGVLYHKVPGWPIGFGSDKKAEQLLKSALQVNPDGIDSNYFYAEYLYDDGEYEQALAYLDKALNAAPRPARPLADEGRHKDIAALRAKVEKKIH</sequence>
<keyword evidence="1" id="KW-0802">TPR repeat</keyword>
<comment type="caution">
    <text evidence="3">The sequence shown here is derived from an EMBL/GenBank/DDBJ whole genome shotgun (WGS) entry which is preliminary data.</text>
</comment>
<evidence type="ECO:0000256" key="1">
    <source>
        <dbReference type="PROSITE-ProRule" id="PRU00339"/>
    </source>
</evidence>
<dbReference type="InterPro" id="IPR019734">
    <property type="entry name" value="TPR_rpt"/>
</dbReference>
<accession>A0A2S9V9X0</accession>
<dbReference type="AlphaFoldDB" id="A0A2S9V9X0"/>
<dbReference type="RefSeq" id="WP_105935028.1">
    <property type="nucleotide sequence ID" value="NZ_PVNP01000146.1"/>
</dbReference>
<dbReference type="PROSITE" id="PS50005">
    <property type="entry name" value="TPR"/>
    <property type="match status" value="1"/>
</dbReference>
<dbReference type="EMBL" id="PVNP01000146">
    <property type="protein sequence ID" value="PRO73105.1"/>
    <property type="molecule type" value="Genomic_DNA"/>
</dbReference>
<dbReference type="OrthoDB" id="9812424at2"/>
<keyword evidence="2" id="KW-0732">Signal</keyword>
<protein>
    <submittedName>
        <fullName evidence="3">Uncharacterized protein</fullName>
    </submittedName>
</protein>
<evidence type="ECO:0000313" key="3">
    <source>
        <dbReference type="EMBL" id="PRO73105.1"/>
    </source>
</evidence>
<dbReference type="Gene3D" id="1.25.40.10">
    <property type="entry name" value="Tetratricopeptide repeat domain"/>
    <property type="match status" value="1"/>
</dbReference>
<keyword evidence="4" id="KW-1185">Reference proteome</keyword>
<feature type="repeat" description="TPR" evidence="1">
    <location>
        <begin position="156"/>
        <end position="189"/>
    </location>
</feature>
<dbReference type="Pfam" id="PF14559">
    <property type="entry name" value="TPR_19"/>
    <property type="match status" value="1"/>
</dbReference>
<dbReference type="InterPro" id="IPR011990">
    <property type="entry name" value="TPR-like_helical_dom_sf"/>
</dbReference>
<reference evidence="4" key="1">
    <citation type="journal article" date="2020" name="Int. J. Syst. Evol. Microbiol.">
        <title>Alteromonas alba sp. nov., a marine bacterium isolated from the seawater of the West Pacific Ocean.</title>
        <authorList>
            <person name="Sun C."/>
            <person name="Wu Y.-H."/>
            <person name="Xamxidin M."/>
            <person name="Cheng H."/>
            <person name="Xu X.-W."/>
        </authorList>
    </citation>
    <scope>NUCLEOTIDE SEQUENCE [LARGE SCALE GENOMIC DNA]</scope>
    <source>
        <strain evidence="4">190</strain>
    </source>
</reference>
<name>A0A2S9V9X0_9ALTE</name>
<feature type="chain" id="PRO_5015460906" evidence="2">
    <location>
        <begin position="21"/>
        <end position="214"/>
    </location>
</feature>